<name>A0A1J6Y604_SALHO</name>
<gene>
    <name evidence="1" type="ORF">RK55_021285</name>
</gene>
<proteinExistence type="predicted"/>
<accession>A0A1J6Y604</accession>
<comment type="caution">
    <text evidence="1">The sequence shown here is derived from an EMBL/GenBank/DDBJ whole genome shotgun (WGS) entry which is preliminary data.</text>
</comment>
<reference evidence="2" key="1">
    <citation type="submission" date="2017-12" db="EMBL/GenBank/DDBJ databases">
        <title>FDA dAtabase for Regulatory Grade micrObial Sequences (FDA-ARGOS): Supporting development and validation of Infectious Disease Dx tests.</title>
        <authorList>
            <person name="Sichtig H."/>
            <person name="Tallon L."/>
            <person name="Sadzewicz L."/>
            <person name="Sengamalay N."/>
            <person name="Nagaraj S."/>
            <person name="Vavikolanu K."/>
            <person name="Aluvathingal J."/>
            <person name="Nadendla S."/>
            <person name="Pirone D.C."/>
            <person name="Hoffman M."/>
            <person name="Muruvanda T."/>
            <person name="Allard M."/>
            <person name="Evans P."/>
        </authorList>
    </citation>
    <scope>NUCLEOTIDE SEQUENCE [LARGE SCALE GENOMIC DNA]</scope>
    <source>
        <strain evidence="2">FDAARGOS_55</strain>
    </source>
</reference>
<protein>
    <recommendedName>
        <fullName evidence="3">50S ribosomal protein L1</fullName>
    </recommendedName>
</protein>
<evidence type="ECO:0000313" key="2">
    <source>
        <dbReference type="Proteomes" id="UP000236163"/>
    </source>
</evidence>
<organism evidence="1 2">
    <name type="scientific">Salmonella enterica subsp. houtenae serovar 50:g,z51:-</name>
    <dbReference type="NCBI Taxonomy" id="1173947"/>
    <lineage>
        <taxon>Bacteria</taxon>
        <taxon>Pseudomonadati</taxon>
        <taxon>Pseudomonadota</taxon>
        <taxon>Gammaproteobacteria</taxon>
        <taxon>Enterobacterales</taxon>
        <taxon>Enterobacteriaceae</taxon>
        <taxon>Salmonella</taxon>
    </lineage>
</organism>
<dbReference type="STRING" id="523831.SEHO0A_02065"/>
<dbReference type="EMBL" id="JWSP02000004">
    <property type="protein sequence ID" value="PNO35449.1"/>
    <property type="molecule type" value="Genomic_DNA"/>
</dbReference>
<evidence type="ECO:0000313" key="1">
    <source>
        <dbReference type="EMBL" id="PNO35449.1"/>
    </source>
</evidence>
<evidence type="ECO:0008006" key="3">
    <source>
        <dbReference type="Google" id="ProtNLM"/>
    </source>
</evidence>
<dbReference type="Proteomes" id="UP000236163">
    <property type="component" value="Unassembled WGS sequence"/>
</dbReference>
<dbReference type="AlphaFoldDB" id="A0A1J6Y604"/>
<sequence>MIKVILISIIGVLSLAAARYSPVTVVNAHPKVIARCLADNLYPYGYILDLQETDIPGVNKEFTVYCRNGAHIAGTFWIANSITTAPERTVGMYGVSKQAYPIFNKSLQHCATRLSVK</sequence>